<accession>A0A8B0SV27</accession>
<reference evidence="6" key="2">
    <citation type="submission" date="2021-04" db="EMBL/GenBank/DDBJ databases">
        <title>Complete Genome and methylome analysis of Thiothrix fructosivorans ATCC 49748.</title>
        <authorList>
            <person name="Fomenkov A."/>
            <person name="Sun L."/>
            <person name="Vincze T."/>
            <person name="Grabovich M.Y."/>
            <person name="Roberts R.J."/>
        </authorList>
    </citation>
    <scope>NUCLEOTIDE SEQUENCE</scope>
    <source>
        <strain evidence="6">ATCC 49748</strain>
    </source>
</reference>
<feature type="transmembrane region" description="Helical" evidence="4">
    <location>
        <begin position="12"/>
        <end position="32"/>
    </location>
</feature>
<protein>
    <submittedName>
        <fullName evidence="6">Pilin</fullName>
    </submittedName>
</protein>
<reference evidence="5 7" key="1">
    <citation type="submission" date="2021-03" db="EMBL/GenBank/DDBJ databases">
        <title>Draft genome and methylome analysis of Thiotrix fructosivoruns ATCC 49748.</title>
        <authorList>
            <person name="Fomenkov A."/>
            <person name="Grabovich M.Y."/>
            <person name="Roberts R.J."/>
        </authorList>
    </citation>
    <scope>NUCLEOTIDE SEQUENCE [LARGE SCALE GENOMIC DNA]</scope>
    <source>
        <strain evidence="5 7">ATCC 49748</strain>
    </source>
</reference>
<dbReference type="Pfam" id="PF07963">
    <property type="entry name" value="N_methyl"/>
    <property type="match status" value="1"/>
</dbReference>
<dbReference type="Proteomes" id="UP000664466">
    <property type="component" value="Unassembled WGS sequence"/>
</dbReference>
<dbReference type="EMBL" id="JAFMPM010000008">
    <property type="protein sequence ID" value="MBO0614289.1"/>
    <property type="molecule type" value="Genomic_DNA"/>
</dbReference>
<keyword evidence="3" id="KW-0281">Fimbrium</keyword>
<evidence type="ECO:0000256" key="2">
    <source>
        <dbReference type="ARBA" id="ARBA00022481"/>
    </source>
</evidence>
<dbReference type="Pfam" id="PF00114">
    <property type="entry name" value="Pilin"/>
    <property type="match status" value="1"/>
</dbReference>
<dbReference type="InterPro" id="IPR001082">
    <property type="entry name" value="Pilin"/>
</dbReference>
<sequence>MKSKAQAGFTLIELMIVVAIIGILAAIALPAYQDYTIRAKVTEGLGLAEPAKMAVATEGSAAKDDLNRVVATWNKQASDKGATSKFVDSVLMAVDTGVITIQYNKDSVGLGAGGTAITLTPYIRDGVNTAAAKQLKDAQIAGVSGSIDWSCESATNESSFAAKMAPAQATVATNVQAKYVPAACR</sequence>
<keyword evidence="4" id="KW-1133">Transmembrane helix</keyword>
<organism evidence="6">
    <name type="scientific">Thiothrix fructosivorans</name>
    <dbReference type="NCBI Taxonomy" id="111770"/>
    <lineage>
        <taxon>Bacteria</taxon>
        <taxon>Pseudomonadati</taxon>
        <taxon>Pseudomonadota</taxon>
        <taxon>Gammaproteobacteria</taxon>
        <taxon>Thiotrichales</taxon>
        <taxon>Thiotrichaceae</taxon>
        <taxon>Thiothrix</taxon>
    </lineage>
</organism>
<dbReference type="NCBIfam" id="TIGR02532">
    <property type="entry name" value="IV_pilin_GFxxxE"/>
    <property type="match status" value="1"/>
</dbReference>
<evidence type="ECO:0000313" key="6">
    <source>
        <dbReference type="EMBL" id="QTX12802.1"/>
    </source>
</evidence>
<keyword evidence="7" id="KW-1185">Reference proteome</keyword>
<dbReference type="PANTHER" id="PTHR30093">
    <property type="entry name" value="GENERAL SECRETION PATHWAY PROTEIN G"/>
    <property type="match status" value="1"/>
</dbReference>
<keyword evidence="4" id="KW-0812">Transmembrane</keyword>
<dbReference type="GO" id="GO:0007155">
    <property type="term" value="P:cell adhesion"/>
    <property type="evidence" value="ECO:0007669"/>
    <property type="project" value="InterPro"/>
</dbReference>
<proteinExistence type="inferred from homology"/>
<evidence type="ECO:0000313" key="7">
    <source>
        <dbReference type="Proteomes" id="UP000664466"/>
    </source>
</evidence>
<dbReference type="GO" id="GO:0009289">
    <property type="term" value="C:pilus"/>
    <property type="evidence" value="ECO:0007669"/>
    <property type="project" value="InterPro"/>
</dbReference>
<dbReference type="SUPFAM" id="SSF54523">
    <property type="entry name" value="Pili subunits"/>
    <property type="match status" value="1"/>
</dbReference>
<evidence type="ECO:0000313" key="5">
    <source>
        <dbReference type="EMBL" id="MBO0614289.1"/>
    </source>
</evidence>
<evidence type="ECO:0000256" key="4">
    <source>
        <dbReference type="SAM" id="Phobius"/>
    </source>
</evidence>
<dbReference type="EMBL" id="CP072748">
    <property type="protein sequence ID" value="QTX12802.1"/>
    <property type="molecule type" value="Genomic_DNA"/>
</dbReference>
<keyword evidence="2" id="KW-0488">Methylation</keyword>
<evidence type="ECO:0000256" key="3">
    <source>
        <dbReference type="RuleBase" id="RU000389"/>
    </source>
</evidence>
<dbReference type="InterPro" id="IPR045584">
    <property type="entry name" value="Pilin-like"/>
</dbReference>
<name>A0A8B0SV27_9GAMM</name>
<dbReference type="PANTHER" id="PTHR30093:SF34">
    <property type="entry name" value="PREPILIN PEPTIDASE-DEPENDENT PROTEIN D"/>
    <property type="match status" value="1"/>
</dbReference>
<gene>
    <name evidence="6" type="ORF">J1836_010790</name>
    <name evidence="5" type="ORF">J1836_15410</name>
</gene>
<dbReference type="InterPro" id="IPR012902">
    <property type="entry name" value="N_methyl_site"/>
</dbReference>
<comment type="similarity">
    <text evidence="1 3">Belongs to the N-Me-Phe pilin family.</text>
</comment>
<dbReference type="AlphaFoldDB" id="A0A8B0SV27"/>
<evidence type="ECO:0000256" key="1">
    <source>
        <dbReference type="ARBA" id="ARBA00005233"/>
    </source>
</evidence>
<dbReference type="Gene3D" id="3.30.700.10">
    <property type="entry name" value="Glycoprotein, Type 4 Pilin"/>
    <property type="match status" value="1"/>
</dbReference>
<dbReference type="PROSITE" id="PS00409">
    <property type="entry name" value="PROKAR_NTER_METHYL"/>
    <property type="match status" value="1"/>
</dbReference>
<keyword evidence="4" id="KW-0472">Membrane</keyword>